<feature type="transmembrane region" description="Helical" evidence="2">
    <location>
        <begin position="131"/>
        <end position="150"/>
    </location>
</feature>
<accession>A0AAE3MC88</accession>
<dbReference type="EMBL" id="JAPDPI010000006">
    <property type="protein sequence ID" value="MCW3804884.1"/>
    <property type="molecule type" value="Genomic_DNA"/>
</dbReference>
<dbReference type="SUPFAM" id="SSF48452">
    <property type="entry name" value="TPR-like"/>
    <property type="match status" value="1"/>
</dbReference>
<gene>
    <name evidence="5" type="ORF">OM074_04550</name>
</gene>
<dbReference type="SMART" id="SM00028">
    <property type="entry name" value="TPR"/>
    <property type="match status" value="1"/>
</dbReference>
<feature type="chain" id="PRO_5042000345" evidence="3">
    <location>
        <begin position="21"/>
        <end position="251"/>
    </location>
</feature>
<keyword evidence="2" id="KW-0812">Transmembrane</keyword>
<dbReference type="AlphaFoldDB" id="A0AAE3MC88"/>
<protein>
    <submittedName>
        <fullName evidence="5">Tetratricopeptide repeat protein</fullName>
    </submittedName>
</protein>
<dbReference type="Proteomes" id="UP001207408">
    <property type="component" value="Unassembled WGS sequence"/>
</dbReference>
<keyword evidence="2" id="KW-1133">Transmembrane helix</keyword>
<keyword evidence="3" id="KW-0732">Signal</keyword>
<name>A0AAE3MC88_9BACT</name>
<evidence type="ECO:0000259" key="4">
    <source>
        <dbReference type="Pfam" id="PF08239"/>
    </source>
</evidence>
<sequence>MKQLLLTLTLCFLALNIALAQNDNRFDKANQLFQDENYSGAISLYEEILSSGKESGSLYFNLGNAYYKQGKLPQAILNYERAKLMLPHDKDIAYNLKMANSQITDKLETVGEFFLATWLSGFRNSTKSDTWALISIISFVLALGLLAVFMFSNTKSIKQASFYIAIIFIATCMLSLSFSYGQKNELTNRNFAIIFSPSVTIKSSPSTGGTELFILHEGTKVKILETVGEWHRIQISDGNDGWLPISTIEVI</sequence>
<dbReference type="InterPro" id="IPR019734">
    <property type="entry name" value="TPR_rpt"/>
</dbReference>
<comment type="caution">
    <text evidence="5">The sequence shown here is derived from an EMBL/GenBank/DDBJ whole genome shotgun (WGS) entry which is preliminary data.</text>
</comment>
<evidence type="ECO:0000256" key="3">
    <source>
        <dbReference type="SAM" id="SignalP"/>
    </source>
</evidence>
<dbReference type="InterPro" id="IPR011990">
    <property type="entry name" value="TPR-like_helical_dom_sf"/>
</dbReference>
<dbReference type="Pfam" id="PF08239">
    <property type="entry name" value="SH3_3"/>
    <property type="match status" value="1"/>
</dbReference>
<dbReference type="Gene3D" id="2.30.30.40">
    <property type="entry name" value="SH3 Domains"/>
    <property type="match status" value="1"/>
</dbReference>
<dbReference type="Gene3D" id="1.25.40.10">
    <property type="entry name" value="Tetratricopeptide repeat domain"/>
    <property type="match status" value="1"/>
</dbReference>
<dbReference type="PROSITE" id="PS50005">
    <property type="entry name" value="TPR"/>
    <property type="match status" value="1"/>
</dbReference>
<reference evidence="5" key="1">
    <citation type="submission" date="2022-10" db="EMBL/GenBank/DDBJ databases">
        <authorList>
            <person name="Yu W.X."/>
        </authorList>
    </citation>
    <scope>NUCLEOTIDE SEQUENCE</scope>
    <source>
        <strain evidence="5">D04</strain>
    </source>
</reference>
<feature type="transmembrane region" description="Helical" evidence="2">
    <location>
        <begin position="162"/>
        <end position="181"/>
    </location>
</feature>
<evidence type="ECO:0000256" key="1">
    <source>
        <dbReference type="PROSITE-ProRule" id="PRU00339"/>
    </source>
</evidence>
<dbReference type="Pfam" id="PF00515">
    <property type="entry name" value="TPR_1"/>
    <property type="match status" value="1"/>
</dbReference>
<dbReference type="InterPro" id="IPR003646">
    <property type="entry name" value="SH3-like_bac-type"/>
</dbReference>
<keyword evidence="6" id="KW-1185">Reference proteome</keyword>
<evidence type="ECO:0000313" key="5">
    <source>
        <dbReference type="EMBL" id="MCW3804884.1"/>
    </source>
</evidence>
<keyword evidence="1" id="KW-0802">TPR repeat</keyword>
<feature type="repeat" description="TPR" evidence="1">
    <location>
        <begin position="56"/>
        <end position="89"/>
    </location>
</feature>
<evidence type="ECO:0000256" key="2">
    <source>
        <dbReference type="SAM" id="Phobius"/>
    </source>
</evidence>
<evidence type="ECO:0000313" key="6">
    <source>
        <dbReference type="Proteomes" id="UP001207408"/>
    </source>
</evidence>
<keyword evidence="2" id="KW-0472">Membrane</keyword>
<dbReference type="RefSeq" id="WP_301198106.1">
    <property type="nucleotide sequence ID" value="NZ_JAPDPI010000006.1"/>
</dbReference>
<organism evidence="5 6">
    <name type="scientific">Plebeiibacterium marinum</name>
    <dbReference type="NCBI Taxonomy" id="2992111"/>
    <lineage>
        <taxon>Bacteria</taxon>
        <taxon>Pseudomonadati</taxon>
        <taxon>Bacteroidota</taxon>
        <taxon>Bacteroidia</taxon>
        <taxon>Marinilabiliales</taxon>
        <taxon>Marinilabiliaceae</taxon>
        <taxon>Plebeiibacterium</taxon>
    </lineage>
</organism>
<proteinExistence type="predicted"/>
<feature type="domain" description="SH3b" evidence="4">
    <location>
        <begin position="199"/>
        <end position="243"/>
    </location>
</feature>
<feature type="signal peptide" evidence="3">
    <location>
        <begin position="1"/>
        <end position="20"/>
    </location>
</feature>